<reference evidence="10 11" key="1">
    <citation type="submission" date="2015-07" db="EMBL/GenBank/DDBJ databases">
        <title>Genome sequencing of Kibdelosporangium phytohabitans.</title>
        <authorList>
            <person name="Qin S."/>
            <person name="Xing K."/>
        </authorList>
    </citation>
    <scope>NUCLEOTIDE SEQUENCE [LARGE SCALE GENOMIC DNA]</scope>
    <source>
        <strain evidence="10 11">KLBMP1111</strain>
    </source>
</reference>
<dbReference type="EMBL" id="CP012752">
    <property type="protein sequence ID" value="ALG08009.1"/>
    <property type="molecule type" value="Genomic_DNA"/>
</dbReference>
<keyword evidence="5" id="KW-0418">Kinase</keyword>
<keyword evidence="2" id="KW-0723">Serine/threonine-protein kinase</keyword>
<dbReference type="PANTHER" id="PTHR43289">
    <property type="entry name" value="MITOGEN-ACTIVATED PROTEIN KINASE KINASE KINASE 20-RELATED"/>
    <property type="match status" value="1"/>
</dbReference>
<proteinExistence type="predicted"/>
<dbReference type="PROSITE" id="PS00108">
    <property type="entry name" value="PROTEIN_KINASE_ST"/>
    <property type="match status" value="1"/>
</dbReference>
<protein>
    <recommendedName>
        <fullName evidence="1">non-specific serine/threonine protein kinase</fullName>
        <ecNumber evidence="1">2.7.11.1</ecNumber>
    </recommendedName>
</protein>
<dbReference type="Proteomes" id="UP000063699">
    <property type="component" value="Chromosome"/>
</dbReference>
<dbReference type="CDD" id="cd14014">
    <property type="entry name" value="STKc_PknB_like"/>
    <property type="match status" value="1"/>
</dbReference>
<feature type="binding site" evidence="7">
    <location>
        <position position="37"/>
    </location>
    <ligand>
        <name>ATP</name>
        <dbReference type="ChEBI" id="CHEBI:30616"/>
    </ligand>
</feature>
<gene>
    <name evidence="10" type="ORF">AOZ06_14765</name>
</gene>
<keyword evidence="6 7" id="KW-0067">ATP-binding</keyword>
<evidence type="ECO:0000256" key="7">
    <source>
        <dbReference type="PROSITE-ProRule" id="PRU10141"/>
    </source>
</evidence>
<evidence type="ECO:0000256" key="6">
    <source>
        <dbReference type="ARBA" id="ARBA00022840"/>
    </source>
</evidence>
<feature type="region of interest" description="Disordered" evidence="8">
    <location>
        <begin position="276"/>
        <end position="320"/>
    </location>
</feature>
<evidence type="ECO:0000259" key="9">
    <source>
        <dbReference type="PROSITE" id="PS50011"/>
    </source>
</evidence>
<evidence type="ECO:0000256" key="2">
    <source>
        <dbReference type="ARBA" id="ARBA00022527"/>
    </source>
</evidence>
<dbReference type="InterPro" id="IPR008271">
    <property type="entry name" value="Ser/Thr_kinase_AS"/>
</dbReference>
<evidence type="ECO:0000256" key="1">
    <source>
        <dbReference type="ARBA" id="ARBA00012513"/>
    </source>
</evidence>
<sequence length="455" mass="48399">MIEQIGRYRVSGLLGTGAFASVWRAADDMLGGEVAIKVLADNWSRHLDVRERFLTEARLLRQADSDRILRVFDIGELPDGRPYFVTALAELGSLEDRLAAGPLATQEASAILADVAEAVTVLHDMGVIHRDLKPSNVLFRSAHGVVLADLGLAKALTQSSGLTQVAGSPGYMAPEQARPGAIVDERTDVYGLGALAHRLFTGVSVGESGGTPMPKPIARVVTRALRADPDKRWPDVRTFIEEFGAHRRSPLHLAPLAVVLVVLVAVLTLPLPRRTVAEQSSGATSTSTPNAPATLPPMDSSASASEPAPPSTPIPVDPDTCRAADLKVSMNDADQFDGLSAEAERWGLGIFFESPKRECTIEGYLTDFRFVLADGRTLERQMGDGVGAPRPVELGGTAVAQLDVSWPRGRGKAETPVRVEFLLPDTPDLVTLPWKGGPVGTDGQVEVGPINPASG</sequence>
<accession>A0A0N9I0J5</accession>
<dbReference type="Gene3D" id="1.10.510.10">
    <property type="entry name" value="Transferase(Phosphotransferase) domain 1"/>
    <property type="match status" value="1"/>
</dbReference>
<keyword evidence="11" id="KW-1185">Reference proteome</keyword>
<dbReference type="KEGG" id="kphy:AOZ06_14765"/>
<feature type="compositionally biased region" description="Low complexity" evidence="8">
    <location>
        <begin position="280"/>
        <end position="306"/>
    </location>
</feature>
<dbReference type="AlphaFoldDB" id="A0A0N9I0J5"/>
<keyword evidence="4 7" id="KW-0547">Nucleotide-binding</keyword>
<dbReference type="InterPro" id="IPR011009">
    <property type="entry name" value="Kinase-like_dom_sf"/>
</dbReference>
<dbReference type="PANTHER" id="PTHR43289:SF6">
    <property type="entry name" value="SERINE_THREONINE-PROTEIN KINASE NEKL-3"/>
    <property type="match status" value="1"/>
</dbReference>
<name>A0A0N9I0J5_9PSEU</name>
<keyword evidence="3" id="KW-0808">Transferase</keyword>
<dbReference type="PROSITE" id="PS50011">
    <property type="entry name" value="PROTEIN_KINASE_DOM"/>
    <property type="match status" value="1"/>
</dbReference>
<evidence type="ECO:0000256" key="5">
    <source>
        <dbReference type="ARBA" id="ARBA00022777"/>
    </source>
</evidence>
<dbReference type="PROSITE" id="PS00107">
    <property type="entry name" value="PROTEIN_KINASE_ATP"/>
    <property type="match status" value="1"/>
</dbReference>
<organism evidence="10 11">
    <name type="scientific">Kibdelosporangium phytohabitans</name>
    <dbReference type="NCBI Taxonomy" id="860235"/>
    <lineage>
        <taxon>Bacteria</taxon>
        <taxon>Bacillati</taxon>
        <taxon>Actinomycetota</taxon>
        <taxon>Actinomycetes</taxon>
        <taxon>Pseudonocardiales</taxon>
        <taxon>Pseudonocardiaceae</taxon>
        <taxon>Kibdelosporangium</taxon>
    </lineage>
</organism>
<evidence type="ECO:0000256" key="3">
    <source>
        <dbReference type="ARBA" id="ARBA00022679"/>
    </source>
</evidence>
<dbReference type="GO" id="GO:0005524">
    <property type="term" value="F:ATP binding"/>
    <property type="evidence" value="ECO:0007669"/>
    <property type="project" value="UniProtKB-UniRule"/>
</dbReference>
<dbReference type="EC" id="2.7.11.1" evidence="1"/>
<dbReference type="SUPFAM" id="SSF56112">
    <property type="entry name" value="Protein kinase-like (PK-like)"/>
    <property type="match status" value="1"/>
</dbReference>
<dbReference type="STRING" id="860235.AOZ06_14765"/>
<dbReference type="RefSeq" id="WP_054289917.1">
    <property type="nucleotide sequence ID" value="NZ_CP012752.1"/>
</dbReference>
<evidence type="ECO:0000256" key="8">
    <source>
        <dbReference type="SAM" id="MobiDB-lite"/>
    </source>
</evidence>
<evidence type="ECO:0000313" key="11">
    <source>
        <dbReference type="Proteomes" id="UP000063699"/>
    </source>
</evidence>
<dbReference type="InterPro" id="IPR000719">
    <property type="entry name" value="Prot_kinase_dom"/>
</dbReference>
<dbReference type="InterPro" id="IPR017441">
    <property type="entry name" value="Protein_kinase_ATP_BS"/>
</dbReference>
<dbReference type="Gene3D" id="3.30.200.20">
    <property type="entry name" value="Phosphorylase Kinase, domain 1"/>
    <property type="match status" value="1"/>
</dbReference>
<dbReference type="Pfam" id="PF00069">
    <property type="entry name" value="Pkinase"/>
    <property type="match status" value="1"/>
</dbReference>
<feature type="compositionally biased region" description="Pro residues" evidence="8">
    <location>
        <begin position="307"/>
        <end position="316"/>
    </location>
</feature>
<evidence type="ECO:0000256" key="4">
    <source>
        <dbReference type="ARBA" id="ARBA00022741"/>
    </source>
</evidence>
<dbReference type="OrthoDB" id="5241055at2"/>
<dbReference type="SMART" id="SM00220">
    <property type="entry name" value="S_TKc"/>
    <property type="match status" value="1"/>
</dbReference>
<dbReference type="GO" id="GO:0004674">
    <property type="term" value="F:protein serine/threonine kinase activity"/>
    <property type="evidence" value="ECO:0007669"/>
    <property type="project" value="UniProtKB-KW"/>
</dbReference>
<feature type="domain" description="Protein kinase" evidence="9">
    <location>
        <begin position="8"/>
        <end position="371"/>
    </location>
</feature>
<evidence type="ECO:0000313" key="10">
    <source>
        <dbReference type="EMBL" id="ALG08009.1"/>
    </source>
</evidence>